<name>A0ABD1MYP7_9FABA</name>
<keyword evidence="1" id="KW-0812">Transmembrane</keyword>
<accession>A0ABD1MYP7</accession>
<reference evidence="2 3" key="1">
    <citation type="submission" date="2024-08" db="EMBL/GenBank/DDBJ databases">
        <title>Insights into the chromosomal genome structure of Flemingia macrophylla.</title>
        <authorList>
            <person name="Ding Y."/>
            <person name="Zhao Y."/>
            <person name="Bi W."/>
            <person name="Wu M."/>
            <person name="Zhao G."/>
            <person name="Gong Y."/>
            <person name="Li W."/>
            <person name="Zhang P."/>
        </authorList>
    </citation>
    <scope>NUCLEOTIDE SEQUENCE [LARGE SCALE GENOMIC DNA]</scope>
    <source>
        <strain evidence="2">DYQJB</strain>
        <tissue evidence="2">Leaf</tissue>
    </source>
</reference>
<evidence type="ECO:0000256" key="1">
    <source>
        <dbReference type="SAM" id="Phobius"/>
    </source>
</evidence>
<dbReference type="EMBL" id="JBGMDY010000003">
    <property type="protein sequence ID" value="KAL2340944.1"/>
    <property type="molecule type" value="Genomic_DNA"/>
</dbReference>
<organism evidence="2 3">
    <name type="scientific">Flemingia macrophylla</name>
    <dbReference type="NCBI Taxonomy" id="520843"/>
    <lineage>
        <taxon>Eukaryota</taxon>
        <taxon>Viridiplantae</taxon>
        <taxon>Streptophyta</taxon>
        <taxon>Embryophyta</taxon>
        <taxon>Tracheophyta</taxon>
        <taxon>Spermatophyta</taxon>
        <taxon>Magnoliopsida</taxon>
        <taxon>eudicotyledons</taxon>
        <taxon>Gunneridae</taxon>
        <taxon>Pentapetalae</taxon>
        <taxon>rosids</taxon>
        <taxon>fabids</taxon>
        <taxon>Fabales</taxon>
        <taxon>Fabaceae</taxon>
        <taxon>Papilionoideae</taxon>
        <taxon>50 kb inversion clade</taxon>
        <taxon>NPAAA clade</taxon>
        <taxon>indigoferoid/millettioid clade</taxon>
        <taxon>Phaseoleae</taxon>
        <taxon>Flemingia</taxon>
    </lineage>
</organism>
<proteinExistence type="predicted"/>
<protein>
    <submittedName>
        <fullName evidence="2">Uncharacterized protein</fullName>
    </submittedName>
</protein>
<keyword evidence="1" id="KW-1133">Transmembrane helix</keyword>
<keyword evidence="1" id="KW-0472">Membrane</keyword>
<dbReference type="AlphaFoldDB" id="A0ABD1MYP7"/>
<gene>
    <name evidence="2" type="ORF">Fmac_008884</name>
</gene>
<comment type="caution">
    <text evidence="2">The sequence shown here is derived from an EMBL/GenBank/DDBJ whole genome shotgun (WGS) entry which is preliminary data.</text>
</comment>
<keyword evidence="3" id="KW-1185">Reference proteome</keyword>
<dbReference type="Proteomes" id="UP001603857">
    <property type="component" value="Unassembled WGS sequence"/>
</dbReference>
<evidence type="ECO:0000313" key="2">
    <source>
        <dbReference type="EMBL" id="KAL2340944.1"/>
    </source>
</evidence>
<evidence type="ECO:0000313" key="3">
    <source>
        <dbReference type="Proteomes" id="UP001603857"/>
    </source>
</evidence>
<feature type="transmembrane region" description="Helical" evidence="1">
    <location>
        <begin position="47"/>
        <end position="70"/>
    </location>
</feature>
<sequence length="81" mass="9323">MGFPCRKRAPRLEGQIFRQTLERETLKTLMRFTFKVPSKEGKSHGTAFIAILVISELFIIVGAISFSLWVSRQRNKVFYSG</sequence>